<dbReference type="GO" id="GO:0007346">
    <property type="term" value="P:regulation of mitotic cell cycle"/>
    <property type="evidence" value="ECO:0007669"/>
    <property type="project" value="TreeGrafter"/>
</dbReference>
<dbReference type="AlphaFoldDB" id="A0A7K8GPC5"/>
<dbReference type="InterPro" id="IPR008491">
    <property type="entry name" value="CDK5RAP3"/>
</dbReference>
<evidence type="ECO:0000313" key="4">
    <source>
        <dbReference type="Proteomes" id="UP000526602"/>
    </source>
</evidence>
<feature type="non-terminal residue" evidence="3">
    <location>
        <position position="1"/>
    </location>
</feature>
<accession>A0A7K8GPC5</accession>
<organism evidence="3 4">
    <name type="scientific">Orthonyx spaldingii</name>
    <name type="common">Chowchilla</name>
    <dbReference type="NCBI Taxonomy" id="38397"/>
    <lineage>
        <taxon>Eukaryota</taxon>
        <taxon>Metazoa</taxon>
        <taxon>Chordata</taxon>
        <taxon>Craniata</taxon>
        <taxon>Vertebrata</taxon>
        <taxon>Euteleostomi</taxon>
        <taxon>Archelosauria</taxon>
        <taxon>Archosauria</taxon>
        <taxon>Dinosauria</taxon>
        <taxon>Saurischia</taxon>
        <taxon>Theropoda</taxon>
        <taxon>Coelurosauria</taxon>
        <taxon>Aves</taxon>
        <taxon>Neognathae</taxon>
        <taxon>Neoaves</taxon>
        <taxon>Telluraves</taxon>
        <taxon>Australaves</taxon>
        <taxon>Passeriformes</taxon>
        <taxon>Corvoidea</taxon>
        <taxon>Orthonychidae</taxon>
        <taxon>Orthonyx</taxon>
    </lineage>
</organism>
<comment type="caution">
    <text evidence="3">The sequence shown here is derived from an EMBL/GenBank/DDBJ whole genome shotgun (WGS) entry which is preliminary data.</text>
</comment>
<evidence type="ECO:0000256" key="2">
    <source>
        <dbReference type="SAM" id="Coils"/>
    </source>
</evidence>
<name>A0A7K8GPC5_ORTSP</name>
<proteinExistence type="inferred from homology"/>
<comment type="similarity">
    <text evidence="1">Belongs to the CDK5RAP3 family.</text>
</comment>
<dbReference type="PANTHER" id="PTHR14894">
    <property type="entry name" value="CDK5 REGULATORY SUBUNIT-ASSOCIATED PROTEIN 3"/>
    <property type="match status" value="1"/>
</dbReference>
<dbReference type="GO" id="GO:0012505">
    <property type="term" value="C:endomembrane system"/>
    <property type="evidence" value="ECO:0007669"/>
    <property type="project" value="TreeGrafter"/>
</dbReference>
<keyword evidence="4" id="KW-1185">Reference proteome</keyword>
<gene>
    <name evidence="3" type="primary">Cdk5rap3</name>
    <name evidence="3" type="ORF">ORTSPA_R02381</name>
</gene>
<feature type="coiled-coil region" evidence="2">
    <location>
        <begin position="433"/>
        <end position="481"/>
    </location>
</feature>
<dbReference type="Proteomes" id="UP000526602">
    <property type="component" value="Unassembled WGS sequence"/>
</dbReference>
<reference evidence="3 4" key="1">
    <citation type="submission" date="2019-09" db="EMBL/GenBank/DDBJ databases">
        <title>Bird 10,000 Genomes (B10K) Project - Family phase.</title>
        <authorList>
            <person name="Zhang G."/>
        </authorList>
    </citation>
    <scope>NUCLEOTIDE SEQUENCE [LARGE SCALE GENOMIC DNA]</scope>
    <source>
        <strain evidence="3">B10K-DU-029-32</strain>
        <tissue evidence="3">Liver or heart</tissue>
    </source>
</reference>
<dbReference type="Pfam" id="PF05600">
    <property type="entry name" value="CDK5RAP3"/>
    <property type="match status" value="1"/>
</dbReference>
<dbReference type="EMBL" id="VZTJ01004012">
    <property type="protein sequence ID" value="NXC06232.1"/>
    <property type="molecule type" value="Genomic_DNA"/>
</dbReference>
<evidence type="ECO:0000313" key="3">
    <source>
        <dbReference type="EMBL" id="NXC06232.1"/>
    </source>
</evidence>
<feature type="non-terminal residue" evidence="3">
    <location>
        <position position="495"/>
    </location>
</feature>
<protein>
    <submittedName>
        <fullName evidence="3">CK5P3 protein</fullName>
    </submittedName>
</protein>
<evidence type="ECO:0000256" key="1">
    <source>
        <dbReference type="ARBA" id="ARBA00007478"/>
    </source>
</evidence>
<dbReference type="PANTHER" id="PTHR14894:SF0">
    <property type="entry name" value="CDK5 REGULATORY SUBUNIT-ASSOCIATED PROTEIN 3"/>
    <property type="match status" value="1"/>
</dbReference>
<sequence length="495" mass="55712">QVAPQDYQNVPIDIQTSKLLDWLVDRRHCSRRWQSQVQLIRQRIQAAIQDMPENQEIKQLLEGSYLHYFHCLRIVEILKGTEASTKNLFGRYSSQRMKDWQEIVSLYEKENTYLAELSSLLGRSISYELPALRKQLGRCQQAQQELARREDECQLGAANLRERFLASCRQYGIAGANVRQELLALVQELPSLLSRVGDSASALGEAIELYQACVAFVCDRAEVVPLLRFVGKSGNTTVFQWRTGLEPLRVERPELREAPEPPKEDTIDWGDFPVDPPQGGDIDWGITVEPSPQGDDGIDWGDGEGQEGTIAVMEAGTEAPEGGARGSDALTLLENPETRNQFIDELMELELFLAQRLLELEDEADVVAMSQLQLAPAVLQGQSGDRVRAQLATARELLAQLCSHSVQHLCMILASPRYVERVTALLQQKLLQAELLLAKREALARRRREALAEQAALEPKLDRLQEKTKELQKLIEADISKRYGGRPVNLMGINL</sequence>
<keyword evidence="2" id="KW-0175">Coiled coil</keyword>